<dbReference type="Pfam" id="PF07670">
    <property type="entry name" value="Gate"/>
    <property type="match status" value="2"/>
</dbReference>
<feature type="transmembrane region" description="Helical" evidence="1">
    <location>
        <begin position="388"/>
        <end position="410"/>
    </location>
</feature>
<feature type="transmembrane region" description="Helical" evidence="1">
    <location>
        <begin position="247"/>
        <end position="268"/>
    </location>
</feature>
<dbReference type="Pfam" id="PF07664">
    <property type="entry name" value="FeoB_C"/>
    <property type="match status" value="1"/>
</dbReference>
<feature type="domain" description="Nucleoside transporter/FeoB GTPase Gate" evidence="3">
    <location>
        <begin position="89"/>
        <end position="182"/>
    </location>
</feature>
<feature type="transmembrane region" description="Helical" evidence="1">
    <location>
        <begin position="81"/>
        <end position="105"/>
    </location>
</feature>
<dbReference type="InterPro" id="IPR011640">
    <property type="entry name" value="Fe2_transport_prot_B_C"/>
</dbReference>
<feature type="transmembrane region" description="Helical" evidence="1">
    <location>
        <begin position="362"/>
        <end position="381"/>
    </location>
</feature>
<feature type="transmembrane region" description="Helical" evidence="1">
    <location>
        <begin position="125"/>
        <end position="147"/>
    </location>
</feature>
<evidence type="ECO:0000313" key="4">
    <source>
        <dbReference type="EMBL" id="PNC18277.1"/>
    </source>
</evidence>
<feature type="transmembrane region" description="Helical" evidence="1">
    <location>
        <begin position="191"/>
        <end position="212"/>
    </location>
</feature>
<evidence type="ECO:0008006" key="6">
    <source>
        <dbReference type="Google" id="ProtNLM"/>
    </source>
</evidence>
<dbReference type="GO" id="GO:0005886">
    <property type="term" value="C:plasma membrane"/>
    <property type="evidence" value="ECO:0007669"/>
    <property type="project" value="TreeGrafter"/>
</dbReference>
<keyword evidence="1" id="KW-0812">Transmembrane</keyword>
<evidence type="ECO:0000313" key="5">
    <source>
        <dbReference type="Proteomes" id="UP000236000"/>
    </source>
</evidence>
<name>A0A2N8HE95_9BACT</name>
<dbReference type="OrthoDB" id="9809127at2"/>
<evidence type="ECO:0000259" key="2">
    <source>
        <dbReference type="Pfam" id="PF07664"/>
    </source>
</evidence>
<evidence type="ECO:0000256" key="1">
    <source>
        <dbReference type="SAM" id="Phobius"/>
    </source>
</evidence>
<proteinExistence type="predicted"/>
<dbReference type="PANTHER" id="PTHR43185:SF1">
    <property type="entry name" value="FE(2+) TRANSPORTER FEOB"/>
    <property type="match status" value="1"/>
</dbReference>
<accession>A0A2N8HE95</accession>
<dbReference type="RefSeq" id="WP_102713744.1">
    <property type="nucleotide sequence ID" value="NZ_PJKA01000010.1"/>
</dbReference>
<protein>
    <recommendedName>
        <fullName evidence="6">Ferrous iron transport protein B</fullName>
    </recommendedName>
</protein>
<organism evidence="4 5">
    <name type="scientific">Akkermansia muciniphila</name>
    <dbReference type="NCBI Taxonomy" id="239935"/>
    <lineage>
        <taxon>Bacteria</taxon>
        <taxon>Pseudomonadati</taxon>
        <taxon>Verrucomicrobiota</taxon>
        <taxon>Verrucomicrobiia</taxon>
        <taxon>Verrucomicrobiales</taxon>
        <taxon>Akkermansiaceae</taxon>
        <taxon>Akkermansia</taxon>
    </lineage>
</organism>
<dbReference type="InterPro" id="IPR050860">
    <property type="entry name" value="FeoB_GTPase"/>
</dbReference>
<dbReference type="GO" id="GO:0015093">
    <property type="term" value="F:ferrous iron transmembrane transporter activity"/>
    <property type="evidence" value="ECO:0007669"/>
    <property type="project" value="InterPro"/>
</dbReference>
<dbReference type="EMBL" id="PJKA01000010">
    <property type="protein sequence ID" value="PNC18277.1"/>
    <property type="molecule type" value="Genomic_DNA"/>
</dbReference>
<feature type="transmembrane region" description="Helical" evidence="1">
    <location>
        <begin position="24"/>
        <end position="44"/>
    </location>
</feature>
<keyword evidence="1" id="KW-0472">Membrane</keyword>
<reference evidence="4 5" key="1">
    <citation type="journal article" date="2017" name="BMC Genomics">
        <title>Genome sequencing of 39 Akkermansia muciniphila isolates reveals its population structure, genomic and functional diverisity, and global distribution in mammalian gut microbiotas.</title>
        <authorList>
            <person name="Guo X."/>
            <person name="Li S."/>
            <person name="Zhang J."/>
            <person name="Wu F."/>
            <person name="Li X."/>
            <person name="Wu D."/>
            <person name="Zhang M."/>
            <person name="Ou Z."/>
            <person name="Jie Z."/>
            <person name="Yan Q."/>
            <person name="Li P."/>
            <person name="Yi J."/>
            <person name="Peng Y."/>
        </authorList>
    </citation>
    <scope>NUCLEOTIDE SEQUENCE [LARGE SCALE GENOMIC DNA]</scope>
    <source>
        <strain evidence="4 5">GP24</strain>
    </source>
</reference>
<feature type="domain" description="Ferrous iron transport protein B C-terminal" evidence="2">
    <location>
        <begin position="194"/>
        <end position="246"/>
    </location>
</feature>
<evidence type="ECO:0000259" key="3">
    <source>
        <dbReference type="Pfam" id="PF07670"/>
    </source>
</evidence>
<gene>
    <name evidence="4" type="ORF">CXU22_06520</name>
</gene>
<dbReference type="InterPro" id="IPR011642">
    <property type="entry name" value="Gate_dom"/>
</dbReference>
<keyword evidence="1" id="KW-1133">Transmembrane helix</keyword>
<dbReference type="AlphaFoldDB" id="A0A2N8HE95"/>
<dbReference type="Proteomes" id="UP000236000">
    <property type="component" value="Unassembled WGS sequence"/>
</dbReference>
<feature type="domain" description="Nucleoside transporter/FeoB GTPase Gate" evidence="3">
    <location>
        <begin position="252"/>
        <end position="388"/>
    </location>
</feature>
<sequence>MEREAEAQENRWRARLDAVLMHRIWGSLIFLCIVYVIFFLSFAIGDPLVKLIQTGTQMFSVWASHMLEPWPRLQSLLGEGVVGGVGGVLAFLPNVVLLFGAITVLENSGYMMRVSRLMSRIMKIMGLNGSSFAPLLLGFGCSVPAILSTRRIGARNDRLVTIAVLPMMSCAGRLPIYMMFVSALFPSRLQATVLFGIYASGVMLALCCARLLKNTFFKTVQRDSLHHMKRLRLPSLRKVGLLMWSRAFMYVRKAGTFILGASIILWFLNTYPKPEEGAAPTAAAAMEHSYAGQIGHWMEPVTQVAGFDWKINSALLGAFAAKEIFVTQMGILFAVQDGDSGPAAQQTLNARLKASYTPLQGISIMIFCLIALPCIGTVTVAKREAGTWWFALAQFAGLTLLGFLTATLVYQAGLLL</sequence>
<dbReference type="PANTHER" id="PTHR43185">
    <property type="entry name" value="FERROUS IRON TRANSPORT PROTEIN B"/>
    <property type="match status" value="1"/>
</dbReference>
<comment type="caution">
    <text evidence="4">The sequence shown here is derived from an EMBL/GenBank/DDBJ whole genome shotgun (WGS) entry which is preliminary data.</text>
</comment>